<name>A0A0F7L6X9_9VIRU</name>
<dbReference type="SUPFAM" id="SSF53448">
    <property type="entry name" value="Nucleotide-diphospho-sugar transferases"/>
    <property type="match status" value="1"/>
</dbReference>
<sequence length="263" mass="31232">MYLAYMTILITDFRQPSGIGIDLSTQNLHYQSLTSEHIFKVGVGINYFDDTKGLIKILTNDTVYDYITKFYVIDGLYAGRNDKQESDPTYLKDLQNIYSKIHIVDMNNKTQIQKRNKYWELAKKDKMDYMIVCDSDEYMDIKPDILDNSLRTIQDRPEKCYPIKQHMVGITTMSRPRLFKGPYTFRHLQNEKENIISHGSLYDKDDTEIINQMYAWFKDHPKREINSDNQSGIDGIEMWHNKEFRTKERIIADRVYYDNTPNR</sequence>
<protein>
    <submittedName>
        <fullName evidence="1">Uncharacterized protein</fullName>
    </submittedName>
</protein>
<reference evidence="1" key="2">
    <citation type="submission" date="2015-03" db="EMBL/GenBank/DDBJ databases">
        <authorList>
            <person name="Chow C.-E.T."/>
            <person name="Winget D.M."/>
            <person name="White R.A.III."/>
            <person name="Hallam S.J."/>
            <person name="Suttle C.A."/>
        </authorList>
    </citation>
    <scope>NUCLEOTIDE SEQUENCE</scope>
    <source>
        <strain evidence="1">Oxic1_7</strain>
    </source>
</reference>
<accession>A0A0F7L6X9</accession>
<dbReference type="EMBL" id="KR029602">
    <property type="protein sequence ID" value="AKH48299.1"/>
    <property type="molecule type" value="Genomic_DNA"/>
</dbReference>
<organism evidence="1">
    <name type="scientific">uncultured marine virus</name>
    <dbReference type="NCBI Taxonomy" id="186617"/>
    <lineage>
        <taxon>Viruses</taxon>
        <taxon>environmental samples</taxon>
    </lineage>
</organism>
<evidence type="ECO:0000313" key="1">
    <source>
        <dbReference type="EMBL" id="AKH48299.1"/>
    </source>
</evidence>
<reference evidence="1" key="1">
    <citation type="journal article" date="2015" name="Front. Microbiol.">
        <title>Combining genomic sequencing methods to explore viral diversity and reveal potential virus-host interactions.</title>
        <authorList>
            <person name="Chow C.E."/>
            <person name="Winget D.M."/>
            <person name="White R.A.III."/>
            <person name="Hallam S.J."/>
            <person name="Suttle C.A."/>
        </authorList>
    </citation>
    <scope>NUCLEOTIDE SEQUENCE</scope>
    <source>
        <strain evidence="1">Oxic1_7</strain>
    </source>
</reference>
<dbReference type="InterPro" id="IPR029044">
    <property type="entry name" value="Nucleotide-diphossugar_trans"/>
</dbReference>
<proteinExistence type="predicted"/>